<evidence type="ECO:0000256" key="6">
    <source>
        <dbReference type="ARBA" id="ARBA00022679"/>
    </source>
</evidence>
<dbReference type="InterPro" id="IPR032675">
    <property type="entry name" value="LRR_dom_sf"/>
</dbReference>
<reference evidence="23" key="1">
    <citation type="submission" date="2025-08" db="UniProtKB">
        <authorList>
            <consortium name="RefSeq"/>
        </authorList>
    </citation>
    <scope>IDENTIFICATION</scope>
    <source>
        <tissue evidence="23">Fruit stalk</tissue>
    </source>
</reference>
<comment type="subcellular location">
    <subcellularLocation>
        <location evidence="1">Membrane</location>
        <topology evidence="1">Single-pass membrane protein</topology>
    </subcellularLocation>
</comment>
<dbReference type="InterPro" id="IPR017441">
    <property type="entry name" value="Protein_kinase_ATP_BS"/>
</dbReference>
<dbReference type="Gene3D" id="1.10.510.10">
    <property type="entry name" value="Transferase(Phosphotransferase) domain 1"/>
    <property type="match status" value="1"/>
</dbReference>
<dbReference type="AlphaFoldDB" id="A0A6P5XRD8"/>
<evidence type="ECO:0000259" key="21">
    <source>
        <dbReference type="PROSITE" id="PS50011"/>
    </source>
</evidence>
<dbReference type="Gene3D" id="3.80.10.10">
    <property type="entry name" value="Ribonuclease Inhibitor"/>
    <property type="match status" value="1"/>
</dbReference>
<name>A0A6P5XRD8_DURZI</name>
<dbReference type="PROSITE" id="PS50011">
    <property type="entry name" value="PROTEIN_KINASE_DOM"/>
    <property type="match status" value="1"/>
</dbReference>
<dbReference type="PROSITE" id="PS00108">
    <property type="entry name" value="PROTEIN_KINASE_ST"/>
    <property type="match status" value="1"/>
</dbReference>
<keyword evidence="5" id="KW-0433">Leucine-rich repeat</keyword>
<evidence type="ECO:0000256" key="7">
    <source>
        <dbReference type="ARBA" id="ARBA00022692"/>
    </source>
</evidence>
<dbReference type="FunFam" id="1.10.510.10:FF:000146">
    <property type="entry name" value="LRR receptor-like serine/threonine-protein kinase IOS1"/>
    <property type="match status" value="1"/>
</dbReference>
<feature type="binding site" evidence="18">
    <location>
        <position position="597"/>
    </location>
    <ligand>
        <name>ATP</name>
        <dbReference type="ChEBI" id="CHEBI:30616"/>
    </ligand>
</feature>
<evidence type="ECO:0000256" key="16">
    <source>
        <dbReference type="ARBA" id="ARBA00047899"/>
    </source>
</evidence>
<dbReference type="PROSITE" id="PS00107">
    <property type="entry name" value="PROTEIN_KINASE_ATP"/>
    <property type="match status" value="1"/>
</dbReference>
<evidence type="ECO:0000256" key="13">
    <source>
        <dbReference type="ARBA" id="ARBA00022989"/>
    </source>
</evidence>
<dbReference type="Gene3D" id="2.60.120.430">
    <property type="entry name" value="Galactose-binding lectin"/>
    <property type="match status" value="1"/>
</dbReference>
<dbReference type="PANTHER" id="PTHR45631:SF143">
    <property type="entry name" value="LEUCINE-RICH REPEAT PROTEIN KINASE"/>
    <property type="match status" value="1"/>
</dbReference>
<keyword evidence="11" id="KW-0418">Kinase</keyword>
<keyword evidence="14 19" id="KW-0472">Membrane</keyword>
<evidence type="ECO:0000256" key="4">
    <source>
        <dbReference type="ARBA" id="ARBA00022553"/>
    </source>
</evidence>
<comment type="catalytic activity">
    <reaction evidence="16">
        <text>L-threonyl-[protein] + ATP = O-phospho-L-threonyl-[protein] + ADP + H(+)</text>
        <dbReference type="Rhea" id="RHEA:46608"/>
        <dbReference type="Rhea" id="RHEA-COMP:11060"/>
        <dbReference type="Rhea" id="RHEA-COMP:11605"/>
        <dbReference type="ChEBI" id="CHEBI:15378"/>
        <dbReference type="ChEBI" id="CHEBI:30013"/>
        <dbReference type="ChEBI" id="CHEBI:30616"/>
        <dbReference type="ChEBI" id="CHEBI:61977"/>
        <dbReference type="ChEBI" id="CHEBI:456216"/>
        <dbReference type="EC" id="2.7.11.1"/>
    </reaction>
</comment>
<evidence type="ECO:0000256" key="18">
    <source>
        <dbReference type="PROSITE-ProRule" id="PRU10141"/>
    </source>
</evidence>
<evidence type="ECO:0000256" key="15">
    <source>
        <dbReference type="ARBA" id="ARBA00023170"/>
    </source>
</evidence>
<evidence type="ECO:0000256" key="1">
    <source>
        <dbReference type="ARBA" id="ARBA00004167"/>
    </source>
</evidence>
<dbReference type="SUPFAM" id="SSF52058">
    <property type="entry name" value="L domain-like"/>
    <property type="match status" value="1"/>
</dbReference>
<dbReference type="InterPro" id="IPR001245">
    <property type="entry name" value="Ser-Thr/Tyr_kinase_cat_dom"/>
</dbReference>
<dbReference type="GO" id="GO:0004674">
    <property type="term" value="F:protein serine/threonine kinase activity"/>
    <property type="evidence" value="ECO:0007669"/>
    <property type="project" value="UniProtKB-KW"/>
</dbReference>
<proteinExistence type="predicted"/>
<keyword evidence="15" id="KW-0675">Receptor</keyword>
<dbReference type="GO" id="GO:0016020">
    <property type="term" value="C:membrane"/>
    <property type="evidence" value="ECO:0007669"/>
    <property type="project" value="UniProtKB-SubCell"/>
</dbReference>
<evidence type="ECO:0000313" key="23">
    <source>
        <dbReference type="RefSeq" id="XP_022730780.1"/>
    </source>
</evidence>
<evidence type="ECO:0000256" key="12">
    <source>
        <dbReference type="ARBA" id="ARBA00022840"/>
    </source>
</evidence>
<organism evidence="22 23">
    <name type="scientific">Durio zibethinus</name>
    <name type="common">Durian</name>
    <dbReference type="NCBI Taxonomy" id="66656"/>
    <lineage>
        <taxon>Eukaryota</taxon>
        <taxon>Viridiplantae</taxon>
        <taxon>Streptophyta</taxon>
        <taxon>Embryophyta</taxon>
        <taxon>Tracheophyta</taxon>
        <taxon>Spermatophyta</taxon>
        <taxon>Magnoliopsida</taxon>
        <taxon>eudicotyledons</taxon>
        <taxon>Gunneridae</taxon>
        <taxon>Pentapetalae</taxon>
        <taxon>rosids</taxon>
        <taxon>malvids</taxon>
        <taxon>Malvales</taxon>
        <taxon>Malvaceae</taxon>
        <taxon>Helicteroideae</taxon>
        <taxon>Durio</taxon>
    </lineage>
</organism>
<keyword evidence="13 19" id="KW-1133">Transmembrane helix</keyword>
<dbReference type="InterPro" id="IPR000719">
    <property type="entry name" value="Prot_kinase_dom"/>
</dbReference>
<evidence type="ECO:0000256" key="5">
    <source>
        <dbReference type="ARBA" id="ARBA00022614"/>
    </source>
</evidence>
<feature type="domain" description="Protein kinase" evidence="21">
    <location>
        <begin position="569"/>
        <end position="905"/>
    </location>
</feature>
<dbReference type="GO" id="GO:0005524">
    <property type="term" value="F:ATP binding"/>
    <property type="evidence" value="ECO:0007669"/>
    <property type="project" value="UniProtKB-UniRule"/>
</dbReference>
<evidence type="ECO:0000256" key="14">
    <source>
        <dbReference type="ARBA" id="ARBA00023136"/>
    </source>
</evidence>
<dbReference type="PANTHER" id="PTHR45631">
    <property type="entry name" value="OS07G0107800 PROTEIN-RELATED"/>
    <property type="match status" value="1"/>
</dbReference>
<dbReference type="InterPro" id="IPR011009">
    <property type="entry name" value="Kinase-like_dom_sf"/>
</dbReference>
<dbReference type="SMART" id="SM00220">
    <property type="entry name" value="S_TKc"/>
    <property type="match status" value="1"/>
</dbReference>
<evidence type="ECO:0000256" key="10">
    <source>
        <dbReference type="ARBA" id="ARBA00022741"/>
    </source>
</evidence>
<dbReference type="RefSeq" id="XP_022730780.1">
    <property type="nucleotide sequence ID" value="XM_022875045.1"/>
</dbReference>
<evidence type="ECO:0000256" key="17">
    <source>
        <dbReference type="ARBA" id="ARBA00048679"/>
    </source>
</evidence>
<dbReference type="Gene3D" id="3.30.200.20">
    <property type="entry name" value="Phosphorylase Kinase, domain 1"/>
    <property type="match status" value="1"/>
</dbReference>
<keyword evidence="9" id="KW-0677">Repeat</keyword>
<feature type="signal peptide" evidence="20">
    <location>
        <begin position="1"/>
        <end position="21"/>
    </location>
</feature>
<feature type="chain" id="PRO_5028205228" description="non-specific serine/threonine protein kinase" evidence="20">
    <location>
        <begin position="22"/>
        <end position="925"/>
    </location>
</feature>
<keyword evidence="22" id="KW-1185">Reference proteome</keyword>
<dbReference type="FunFam" id="3.80.10.10:FF:000129">
    <property type="entry name" value="Leucine-rich repeat receptor-like kinase"/>
    <property type="match status" value="1"/>
</dbReference>
<dbReference type="Proteomes" id="UP000515121">
    <property type="component" value="Unplaced"/>
</dbReference>
<dbReference type="OrthoDB" id="2017114at2759"/>
<protein>
    <recommendedName>
        <fullName evidence="2">non-specific serine/threonine protein kinase</fullName>
        <ecNumber evidence="2">2.7.11.1</ecNumber>
    </recommendedName>
</protein>
<evidence type="ECO:0000256" key="11">
    <source>
        <dbReference type="ARBA" id="ARBA00022777"/>
    </source>
</evidence>
<dbReference type="Pfam" id="PF07714">
    <property type="entry name" value="PK_Tyr_Ser-Thr"/>
    <property type="match status" value="1"/>
</dbReference>
<dbReference type="InterPro" id="IPR024788">
    <property type="entry name" value="Malectin-like_Carb-bd_dom"/>
</dbReference>
<evidence type="ECO:0000256" key="8">
    <source>
        <dbReference type="ARBA" id="ARBA00022729"/>
    </source>
</evidence>
<gene>
    <name evidence="23" type="primary">LOC111285549</name>
</gene>
<evidence type="ECO:0000256" key="3">
    <source>
        <dbReference type="ARBA" id="ARBA00022527"/>
    </source>
</evidence>
<dbReference type="CDD" id="cd14066">
    <property type="entry name" value="STKc_IRAK"/>
    <property type="match status" value="1"/>
</dbReference>
<accession>A0A6P5XRD8</accession>
<keyword evidence="10 18" id="KW-0547">Nucleotide-binding</keyword>
<dbReference type="GeneID" id="111285549"/>
<comment type="catalytic activity">
    <reaction evidence="17">
        <text>L-seryl-[protein] + ATP = O-phospho-L-seryl-[protein] + ADP + H(+)</text>
        <dbReference type="Rhea" id="RHEA:17989"/>
        <dbReference type="Rhea" id="RHEA-COMP:9863"/>
        <dbReference type="Rhea" id="RHEA-COMP:11604"/>
        <dbReference type="ChEBI" id="CHEBI:15378"/>
        <dbReference type="ChEBI" id="CHEBI:29999"/>
        <dbReference type="ChEBI" id="CHEBI:30616"/>
        <dbReference type="ChEBI" id="CHEBI:83421"/>
        <dbReference type="ChEBI" id="CHEBI:456216"/>
        <dbReference type="EC" id="2.7.11.1"/>
    </reaction>
</comment>
<dbReference type="KEGG" id="dzi:111285549"/>
<dbReference type="EC" id="2.7.11.1" evidence="2"/>
<keyword evidence="8 20" id="KW-0732">Signal</keyword>
<evidence type="ECO:0000256" key="2">
    <source>
        <dbReference type="ARBA" id="ARBA00012513"/>
    </source>
</evidence>
<evidence type="ECO:0000256" key="20">
    <source>
        <dbReference type="SAM" id="SignalP"/>
    </source>
</evidence>
<dbReference type="Pfam" id="PF13855">
    <property type="entry name" value="LRR_8"/>
    <property type="match status" value="1"/>
</dbReference>
<dbReference type="SUPFAM" id="SSF56112">
    <property type="entry name" value="Protein kinase-like (PK-like)"/>
    <property type="match status" value="1"/>
</dbReference>
<keyword evidence="4" id="KW-0597">Phosphoprotein</keyword>
<dbReference type="FunFam" id="3.30.200.20:FF:000394">
    <property type="entry name" value="Leucine-rich repeat receptor-like protein kinase"/>
    <property type="match status" value="1"/>
</dbReference>
<dbReference type="InterPro" id="IPR001611">
    <property type="entry name" value="Leu-rich_rpt"/>
</dbReference>
<keyword evidence="12 18" id="KW-0067">ATP-binding</keyword>
<keyword evidence="6" id="KW-0808">Transferase</keyword>
<keyword evidence="3" id="KW-0723">Serine/threonine-protein kinase</keyword>
<dbReference type="InterPro" id="IPR008271">
    <property type="entry name" value="Ser/Thr_kinase_AS"/>
</dbReference>
<sequence>MSVGFLTPLLLSLAAVVVVHGQLQTGYISIDCGSPENFNFVDIDTGISYSSDGAYIDTGINKNISSQYAYPNNPNLPQPLSDLRSFPHGNKNCYTLAPAAGKRGLFLIRASFLYGNYDGDDKLPEFDLYLDVNLWSSVKFSNASDEVTTEIISAAVSETISVCLVNKGLGIPFISALELRPLSSSIYGTELGNTVSLVLFKRLDIGYTNGTGRYKDDIYDRIWSPYYSPSWNIVSTFSAINSNENGYKAPLEVMSTAAMPRNGSDQLELSWTADADASKFYVYMYFAEFQRLEKNQTRKFNISWNGSLMFGPFVPRFLYAVTISNSEAFTGKEHRISIHKTGDATLPPILNAIEIYTAKQLDELPTFSEDVDAVLDIKRTYQVNKGWVGDPCGPKNYTWEGVECNYSVSLPPRIISLNLTSSGLSGTISASFGNLSSVESLDLSNNRLSGPVPEFLKELKSLKFLNLEGNQLSGYVPTELLERSKAGFLNLRVDEQNLCSSGSCKNKKKIVVPIVASVLSALMVSVGFIMLWRLRRKRKSNADASNGEGRPLPSKNRQFTYAEVLNITSNFQDVIGKGGFGNVYRGHMKDGTQVAVKMLSPSSTQGSKEFQTEAELLMRVHHRNLASFIGYCDDGSNMALIYEYMANGNLKDYLSCILISCHSNLHLLRLFFILQSKLILMGMIIRLCDNLTLADKNSNRLSWEMRLRIAIDAAQGLEYLHHGCKPPIIHRDVKTANILLSENMDAKIADFGLSKAFPNDSHSHVITTVMGTTGYLDPEYYNSRKLNEKSDVFSFGVVLLELITGQHAIIKKDESIHIVHWVSPLIESGDIGSIVDQRLHGEFDANSVWKALEVAVACTTPTSFNRASMSLVLTELKQCLAMELSHNRERRQGFSEVIYNIGPYNSPEVYSLSTATESITSPSAR</sequence>
<evidence type="ECO:0000256" key="9">
    <source>
        <dbReference type="ARBA" id="ARBA00022737"/>
    </source>
</evidence>
<evidence type="ECO:0000313" key="22">
    <source>
        <dbReference type="Proteomes" id="UP000515121"/>
    </source>
</evidence>
<feature type="transmembrane region" description="Helical" evidence="19">
    <location>
        <begin position="510"/>
        <end position="532"/>
    </location>
</feature>
<evidence type="ECO:0000256" key="19">
    <source>
        <dbReference type="SAM" id="Phobius"/>
    </source>
</evidence>
<keyword evidence="7 19" id="KW-0812">Transmembrane</keyword>
<dbReference type="Pfam" id="PF12819">
    <property type="entry name" value="Malectin_like"/>
    <property type="match status" value="1"/>
</dbReference>